<reference evidence="3" key="1">
    <citation type="submission" date="2010-08" db="EMBL/GenBank/DDBJ databases">
        <authorList>
            <consortium name="Caenorhabditis japonica Sequencing Consortium"/>
            <person name="Wilson R.K."/>
        </authorList>
    </citation>
    <scope>NUCLEOTIDE SEQUENCE [LARGE SCALE GENOMIC DNA]</scope>
    <source>
        <strain evidence="3">DF5081</strain>
    </source>
</reference>
<sequence>MAIVSITIAASISMISIVSVIRMMFSCFIRPPDTEDDYDINPGPSDYFMLDSSKDASDLRRMILNCQQELHQLKSSNDVMSLD</sequence>
<dbReference type="AlphaFoldDB" id="A0A8R1EDF3"/>
<organism evidence="2 3">
    <name type="scientific">Caenorhabditis japonica</name>
    <dbReference type="NCBI Taxonomy" id="281687"/>
    <lineage>
        <taxon>Eukaryota</taxon>
        <taxon>Metazoa</taxon>
        <taxon>Ecdysozoa</taxon>
        <taxon>Nematoda</taxon>
        <taxon>Chromadorea</taxon>
        <taxon>Rhabditida</taxon>
        <taxon>Rhabditina</taxon>
        <taxon>Rhabditomorpha</taxon>
        <taxon>Rhabditoidea</taxon>
        <taxon>Rhabditidae</taxon>
        <taxon>Peloderinae</taxon>
        <taxon>Caenorhabditis</taxon>
    </lineage>
</organism>
<keyword evidence="1" id="KW-0472">Membrane</keyword>
<proteinExistence type="predicted"/>
<evidence type="ECO:0000313" key="3">
    <source>
        <dbReference type="Proteomes" id="UP000005237"/>
    </source>
</evidence>
<keyword evidence="1" id="KW-1133">Transmembrane helix</keyword>
<feature type="transmembrane region" description="Helical" evidence="1">
    <location>
        <begin position="6"/>
        <end position="25"/>
    </location>
</feature>
<protein>
    <submittedName>
        <fullName evidence="2">Uncharacterized protein</fullName>
    </submittedName>
</protein>
<keyword evidence="3" id="KW-1185">Reference proteome</keyword>
<evidence type="ECO:0000313" key="2">
    <source>
        <dbReference type="EnsemblMetazoa" id="CJA34382.1"/>
    </source>
</evidence>
<dbReference type="Proteomes" id="UP000005237">
    <property type="component" value="Unassembled WGS sequence"/>
</dbReference>
<keyword evidence="1" id="KW-0812">Transmembrane</keyword>
<accession>A0A8R1EDF3</accession>
<reference evidence="2" key="2">
    <citation type="submission" date="2022-06" db="UniProtKB">
        <authorList>
            <consortium name="EnsemblMetazoa"/>
        </authorList>
    </citation>
    <scope>IDENTIFICATION</scope>
    <source>
        <strain evidence="2">DF5081</strain>
    </source>
</reference>
<name>A0A8R1EDF3_CAEJA</name>
<evidence type="ECO:0000256" key="1">
    <source>
        <dbReference type="SAM" id="Phobius"/>
    </source>
</evidence>
<dbReference type="EnsemblMetazoa" id="CJA34382.1">
    <property type="protein sequence ID" value="CJA34382.1"/>
    <property type="gene ID" value="WBGene00210229"/>
</dbReference>